<dbReference type="PANTHER" id="PTHR47969">
    <property type="entry name" value="CHROMOSOME-ASSOCIATED KINESIN KIF4A-RELATED"/>
    <property type="match status" value="1"/>
</dbReference>
<dbReference type="AlphaFoldDB" id="A0A7S0GBP8"/>
<protein>
    <recommendedName>
        <fullName evidence="2">Kinesin motor domain-containing protein</fullName>
    </recommendedName>
</protein>
<keyword evidence="1" id="KW-0547">Nucleotide-binding</keyword>
<comment type="similarity">
    <text evidence="1">Belongs to the TRAFAC class myosin-kinesin ATPase superfamily. Kinesin family.</text>
</comment>
<dbReference type="PROSITE" id="PS50067">
    <property type="entry name" value="KINESIN_MOTOR_2"/>
    <property type="match status" value="1"/>
</dbReference>
<evidence type="ECO:0000313" key="3">
    <source>
        <dbReference type="EMBL" id="CAD8410185.1"/>
    </source>
</evidence>
<dbReference type="PANTHER" id="PTHR47969:SF9">
    <property type="entry name" value="KINESIN-LIKE PROTEIN"/>
    <property type="match status" value="1"/>
</dbReference>
<organism evidence="3">
    <name type="scientific">Proboscia inermis</name>
    <dbReference type="NCBI Taxonomy" id="420281"/>
    <lineage>
        <taxon>Eukaryota</taxon>
        <taxon>Sar</taxon>
        <taxon>Stramenopiles</taxon>
        <taxon>Ochrophyta</taxon>
        <taxon>Bacillariophyta</taxon>
        <taxon>Coscinodiscophyceae</taxon>
        <taxon>Rhizosoleniophycidae</taxon>
        <taxon>Rhizosoleniales</taxon>
        <taxon>Rhizosoleniaceae</taxon>
        <taxon>Proboscia</taxon>
    </lineage>
</organism>
<dbReference type="GO" id="GO:0051231">
    <property type="term" value="P:spindle elongation"/>
    <property type="evidence" value="ECO:0007669"/>
    <property type="project" value="TreeGrafter"/>
</dbReference>
<dbReference type="SUPFAM" id="SSF52540">
    <property type="entry name" value="P-loop containing nucleoside triphosphate hydrolases"/>
    <property type="match status" value="1"/>
</dbReference>
<dbReference type="GO" id="GO:0007052">
    <property type="term" value="P:mitotic spindle organization"/>
    <property type="evidence" value="ECO:0007669"/>
    <property type="project" value="TreeGrafter"/>
</dbReference>
<evidence type="ECO:0000259" key="2">
    <source>
        <dbReference type="PROSITE" id="PS50067"/>
    </source>
</evidence>
<dbReference type="InterPro" id="IPR027417">
    <property type="entry name" value="P-loop_NTPase"/>
</dbReference>
<dbReference type="Gene3D" id="3.40.850.10">
    <property type="entry name" value="Kinesin motor domain"/>
    <property type="match status" value="1"/>
</dbReference>
<dbReference type="GO" id="GO:0007018">
    <property type="term" value="P:microtubule-based movement"/>
    <property type="evidence" value="ECO:0007669"/>
    <property type="project" value="InterPro"/>
</dbReference>
<reference evidence="3" key="1">
    <citation type="submission" date="2021-01" db="EMBL/GenBank/DDBJ databases">
        <authorList>
            <person name="Corre E."/>
            <person name="Pelletier E."/>
            <person name="Niang G."/>
            <person name="Scheremetjew M."/>
            <person name="Finn R."/>
            <person name="Kale V."/>
            <person name="Holt S."/>
            <person name="Cochrane G."/>
            <person name="Meng A."/>
            <person name="Brown T."/>
            <person name="Cohen L."/>
        </authorList>
    </citation>
    <scope>NUCLEOTIDE SEQUENCE</scope>
    <source>
        <strain evidence="3">CCAP1064/1</strain>
    </source>
</reference>
<dbReference type="Pfam" id="PF00225">
    <property type="entry name" value="Kinesin"/>
    <property type="match status" value="1"/>
</dbReference>
<proteinExistence type="inferred from homology"/>
<name>A0A7S0GBP8_9STRA</name>
<sequence>MTTVEDNTRWNGEAWGEDERRARYAKHPAHDIRALRLANAEPFARGVTEYRQQCAKGSSNGIDFSATAARVFARARPLFASETDRGDWHCVTATAEHGQLVVHSGSEEILAGKGMVKTMNHQAYPGVTPVVTDDQVYQAVQYLVQTAAAGGKSTLFMYGMTGSGKTYSMAGIHQRAPADLFQLVGAGQKLRLQAYELVGKKCFDLLSSAADKEEVFLRVGEDGNTHVCGTTECDISTTAELQQALVQAAGQRETSATGMNATSSRSHAVYSVTLAEGGSFMMIDLAGNEANAESAGHDKERMAEAAEINASLMAVNSCLRARATGASHVPYRDSTLTRVLRNALTQADSQVAMLVCVSPACSHLERTTCTLRNAVKLLGDTALPAVLTGTIEAAETHTEAGQRPCGAVIAKKKPPAAKTAKNRKVEAMRAMALGQLFADLKESWGGNDRATWMADGWTMIRNAVLRLKLEGLIAEEQLQLLCDEVKQQLECDEFNFAAFESLCAGLAEKAQVKVSGLVKRFRARLGLPLCPKCLADFTNPAKPMDIGPTGRGVNYCGKCHGCFKAWID</sequence>
<gene>
    <name evidence="3" type="ORF">PINE0816_LOCUS6308</name>
</gene>
<dbReference type="InterPro" id="IPR001752">
    <property type="entry name" value="Kinesin_motor_dom"/>
</dbReference>
<dbReference type="GO" id="GO:0005875">
    <property type="term" value="C:microtubule associated complex"/>
    <property type="evidence" value="ECO:0007669"/>
    <property type="project" value="TreeGrafter"/>
</dbReference>
<dbReference type="SMART" id="SM00129">
    <property type="entry name" value="KISc"/>
    <property type="match status" value="1"/>
</dbReference>
<keyword evidence="1" id="KW-0505">Motor protein</keyword>
<dbReference type="GO" id="GO:0008017">
    <property type="term" value="F:microtubule binding"/>
    <property type="evidence" value="ECO:0007669"/>
    <property type="project" value="InterPro"/>
</dbReference>
<dbReference type="PRINTS" id="PR00380">
    <property type="entry name" value="KINESINHEAVY"/>
</dbReference>
<dbReference type="InterPro" id="IPR027640">
    <property type="entry name" value="Kinesin-like_fam"/>
</dbReference>
<accession>A0A7S0GBP8</accession>
<dbReference type="GO" id="GO:0005524">
    <property type="term" value="F:ATP binding"/>
    <property type="evidence" value="ECO:0007669"/>
    <property type="project" value="UniProtKB-UniRule"/>
</dbReference>
<dbReference type="InterPro" id="IPR036961">
    <property type="entry name" value="Kinesin_motor_dom_sf"/>
</dbReference>
<dbReference type="GO" id="GO:0003777">
    <property type="term" value="F:microtubule motor activity"/>
    <property type="evidence" value="ECO:0007669"/>
    <property type="project" value="InterPro"/>
</dbReference>
<dbReference type="EMBL" id="HBEL01013131">
    <property type="protein sequence ID" value="CAD8410185.1"/>
    <property type="molecule type" value="Transcribed_RNA"/>
</dbReference>
<keyword evidence="1" id="KW-0067">ATP-binding</keyword>
<feature type="binding site" evidence="1">
    <location>
        <begin position="159"/>
        <end position="166"/>
    </location>
    <ligand>
        <name>ATP</name>
        <dbReference type="ChEBI" id="CHEBI:30616"/>
    </ligand>
</feature>
<feature type="domain" description="Kinesin motor" evidence="2">
    <location>
        <begin position="68"/>
        <end position="380"/>
    </location>
</feature>
<evidence type="ECO:0000256" key="1">
    <source>
        <dbReference type="PROSITE-ProRule" id="PRU00283"/>
    </source>
</evidence>